<name>A0AAJ0HI10_9PEZI</name>
<evidence type="ECO:0000256" key="1">
    <source>
        <dbReference type="SAM" id="Phobius"/>
    </source>
</evidence>
<accession>A0AAJ0HI10</accession>
<reference evidence="2" key="1">
    <citation type="journal article" date="2023" name="Mol. Phylogenet. Evol.">
        <title>Genome-scale phylogeny and comparative genomics of the fungal order Sordariales.</title>
        <authorList>
            <person name="Hensen N."/>
            <person name="Bonometti L."/>
            <person name="Westerberg I."/>
            <person name="Brannstrom I.O."/>
            <person name="Guillou S."/>
            <person name="Cros-Aarteil S."/>
            <person name="Calhoun S."/>
            <person name="Haridas S."/>
            <person name="Kuo A."/>
            <person name="Mondo S."/>
            <person name="Pangilinan J."/>
            <person name="Riley R."/>
            <person name="LaButti K."/>
            <person name="Andreopoulos B."/>
            <person name="Lipzen A."/>
            <person name="Chen C."/>
            <person name="Yan M."/>
            <person name="Daum C."/>
            <person name="Ng V."/>
            <person name="Clum A."/>
            <person name="Steindorff A."/>
            <person name="Ohm R.A."/>
            <person name="Martin F."/>
            <person name="Silar P."/>
            <person name="Natvig D.O."/>
            <person name="Lalanne C."/>
            <person name="Gautier V."/>
            <person name="Ament-Velasquez S.L."/>
            <person name="Kruys A."/>
            <person name="Hutchinson M.I."/>
            <person name="Powell A.J."/>
            <person name="Barry K."/>
            <person name="Miller A.N."/>
            <person name="Grigoriev I.V."/>
            <person name="Debuchy R."/>
            <person name="Gladieux P."/>
            <person name="Hiltunen Thoren M."/>
            <person name="Johannesson H."/>
        </authorList>
    </citation>
    <scope>NUCLEOTIDE SEQUENCE</scope>
    <source>
        <strain evidence="2">CBS 955.72</strain>
    </source>
</reference>
<comment type="caution">
    <text evidence="2">The sequence shown here is derived from an EMBL/GenBank/DDBJ whole genome shotgun (WGS) entry which is preliminary data.</text>
</comment>
<feature type="transmembrane region" description="Helical" evidence="1">
    <location>
        <begin position="242"/>
        <end position="266"/>
    </location>
</feature>
<evidence type="ECO:0000313" key="2">
    <source>
        <dbReference type="EMBL" id="KAK3353081.1"/>
    </source>
</evidence>
<keyword evidence="1" id="KW-1133">Transmembrane helix</keyword>
<proteinExistence type="predicted"/>
<dbReference type="Proteomes" id="UP001275084">
    <property type="component" value="Unassembled WGS sequence"/>
</dbReference>
<protein>
    <submittedName>
        <fullName evidence="2">Uncharacterized protein</fullName>
    </submittedName>
</protein>
<keyword evidence="3" id="KW-1185">Reference proteome</keyword>
<dbReference type="EMBL" id="JAUIQD010000004">
    <property type="protein sequence ID" value="KAK3353081.1"/>
    <property type="molecule type" value="Genomic_DNA"/>
</dbReference>
<organism evidence="2 3">
    <name type="scientific">Lasiosphaeria hispida</name>
    <dbReference type="NCBI Taxonomy" id="260671"/>
    <lineage>
        <taxon>Eukaryota</taxon>
        <taxon>Fungi</taxon>
        <taxon>Dikarya</taxon>
        <taxon>Ascomycota</taxon>
        <taxon>Pezizomycotina</taxon>
        <taxon>Sordariomycetes</taxon>
        <taxon>Sordariomycetidae</taxon>
        <taxon>Sordariales</taxon>
        <taxon>Lasiosphaeriaceae</taxon>
        <taxon>Lasiosphaeria</taxon>
    </lineage>
</organism>
<keyword evidence="1" id="KW-0472">Membrane</keyword>
<dbReference type="AlphaFoldDB" id="A0AAJ0HI10"/>
<evidence type="ECO:0000313" key="3">
    <source>
        <dbReference type="Proteomes" id="UP001275084"/>
    </source>
</evidence>
<gene>
    <name evidence="2" type="ORF">B0T25DRAFT_543585</name>
</gene>
<sequence length="333" mass="36529">MGDSRKMDYLAIGGARLQGAKSVAPTTTQAWDRMPPLKKTVLHRKNLRVEEAESVSIMFSVLPSMLQNKLNRIPSIRKTVSIGSIRHIRHVFSSGTTTPLSEAETEVMDAEGTHQVSVSDGLTFSTTNSFSSMISTLPALGVNGASGVDWRCGGQGVDLITNAGRESRCGIGAEYNSPFERTAYVDGVSYMLRGLPRDLDETEVAVLRRSMPEPLADALPGSSMPREHKRRPLREGNFVHNLLFNILMFLHVWICWAMPHALYLAGELMRFERANKITEHVLSAVVTAVNALRRIGDGIAGQVISDVCEYMAQGISGALKEFAQEKSEPGKTR</sequence>
<keyword evidence="1" id="KW-0812">Transmembrane</keyword>
<reference evidence="2" key="2">
    <citation type="submission" date="2023-06" db="EMBL/GenBank/DDBJ databases">
        <authorList>
            <consortium name="Lawrence Berkeley National Laboratory"/>
            <person name="Haridas S."/>
            <person name="Hensen N."/>
            <person name="Bonometti L."/>
            <person name="Westerberg I."/>
            <person name="Brannstrom I.O."/>
            <person name="Guillou S."/>
            <person name="Cros-Aarteil S."/>
            <person name="Calhoun S."/>
            <person name="Kuo A."/>
            <person name="Mondo S."/>
            <person name="Pangilinan J."/>
            <person name="Riley R."/>
            <person name="Labutti K."/>
            <person name="Andreopoulos B."/>
            <person name="Lipzen A."/>
            <person name="Chen C."/>
            <person name="Yanf M."/>
            <person name="Daum C."/>
            <person name="Ng V."/>
            <person name="Clum A."/>
            <person name="Steindorff A."/>
            <person name="Ohm R."/>
            <person name="Martin F."/>
            <person name="Silar P."/>
            <person name="Natvig D."/>
            <person name="Lalanne C."/>
            <person name="Gautier V."/>
            <person name="Ament-Velasquez S.L."/>
            <person name="Kruys A."/>
            <person name="Hutchinson M.I."/>
            <person name="Powell A.J."/>
            <person name="Barry K."/>
            <person name="Miller A.N."/>
            <person name="Grigoriev I.V."/>
            <person name="Debuchy R."/>
            <person name="Gladieux P."/>
            <person name="Thoren M.H."/>
            <person name="Johannesson H."/>
        </authorList>
    </citation>
    <scope>NUCLEOTIDE SEQUENCE</scope>
    <source>
        <strain evidence="2">CBS 955.72</strain>
    </source>
</reference>